<comment type="caution">
    <text evidence="1">The sequence shown here is derived from an EMBL/GenBank/DDBJ whole genome shotgun (WGS) entry which is preliminary data.</text>
</comment>
<gene>
    <name evidence="1" type="primary">Acey_s0255.g337</name>
    <name evidence="1" type="ORF">Y032_0255g337</name>
</gene>
<proteinExistence type="predicted"/>
<sequence>MLLPHLSFMVCCEVNGLHRRRQGMVATSFDIRRHQTTRVAKGPSQISPSDWKLTARLSRMKSKEMGLMPFRPGTRTRLLIMSLPAKAAHLAVSIALHIRERTDPFQQFKFSVQRLRASSFQQFTRSLSLGSAIAPMLTMPCTTGKVNHDSHSCRLGAGVAIVINVSCTPIESYQICQFHQRYEMKKHHSPSCLTMSEAKLITCL</sequence>
<organism evidence="1 2">
    <name type="scientific">Ancylostoma ceylanicum</name>
    <dbReference type="NCBI Taxonomy" id="53326"/>
    <lineage>
        <taxon>Eukaryota</taxon>
        <taxon>Metazoa</taxon>
        <taxon>Ecdysozoa</taxon>
        <taxon>Nematoda</taxon>
        <taxon>Chromadorea</taxon>
        <taxon>Rhabditida</taxon>
        <taxon>Rhabditina</taxon>
        <taxon>Rhabditomorpha</taxon>
        <taxon>Strongyloidea</taxon>
        <taxon>Ancylostomatidae</taxon>
        <taxon>Ancylostomatinae</taxon>
        <taxon>Ancylostoma</taxon>
    </lineage>
</organism>
<dbReference type="EMBL" id="JARK01001591">
    <property type="protein sequence ID" value="EYB87934.1"/>
    <property type="molecule type" value="Genomic_DNA"/>
</dbReference>
<evidence type="ECO:0000313" key="1">
    <source>
        <dbReference type="EMBL" id="EYB87934.1"/>
    </source>
</evidence>
<dbReference type="Proteomes" id="UP000024635">
    <property type="component" value="Unassembled WGS sequence"/>
</dbReference>
<reference evidence="2" key="1">
    <citation type="journal article" date="2015" name="Nat. Genet.">
        <title>The genome and transcriptome of the zoonotic hookworm Ancylostoma ceylanicum identify infection-specific gene families.</title>
        <authorList>
            <person name="Schwarz E.M."/>
            <person name="Hu Y."/>
            <person name="Antoshechkin I."/>
            <person name="Miller M.M."/>
            <person name="Sternberg P.W."/>
            <person name="Aroian R.V."/>
        </authorList>
    </citation>
    <scope>NUCLEOTIDE SEQUENCE</scope>
    <source>
        <strain evidence="2">HY135</strain>
    </source>
</reference>
<accession>A0A016SCB2</accession>
<name>A0A016SCB2_9BILA</name>
<dbReference type="AlphaFoldDB" id="A0A016SCB2"/>
<protein>
    <submittedName>
        <fullName evidence="1">Uncharacterized protein</fullName>
    </submittedName>
</protein>
<evidence type="ECO:0000313" key="2">
    <source>
        <dbReference type="Proteomes" id="UP000024635"/>
    </source>
</evidence>
<keyword evidence="2" id="KW-1185">Reference proteome</keyword>